<evidence type="ECO:0000256" key="1">
    <source>
        <dbReference type="SAM" id="MobiDB-lite"/>
    </source>
</evidence>
<dbReference type="AlphaFoldDB" id="A0A931FAJ5"/>
<keyword evidence="2" id="KW-1133">Transmembrane helix</keyword>
<dbReference type="InterPro" id="IPR046503">
    <property type="entry name" value="DUF6681"/>
</dbReference>
<dbReference type="Pfam" id="PF20386">
    <property type="entry name" value="DUF6681"/>
    <property type="match status" value="1"/>
</dbReference>
<feature type="transmembrane region" description="Helical" evidence="2">
    <location>
        <begin position="28"/>
        <end position="45"/>
    </location>
</feature>
<accession>A0A931FAJ5</accession>
<dbReference type="Proteomes" id="UP000637757">
    <property type="component" value="Unassembled WGS sequence"/>
</dbReference>
<evidence type="ECO:0000313" key="3">
    <source>
        <dbReference type="EMBL" id="MBF8807512.1"/>
    </source>
</evidence>
<keyword evidence="2" id="KW-0472">Membrane</keyword>
<gene>
    <name evidence="3" type="ORF">IC227_02840</name>
</gene>
<feature type="compositionally biased region" description="Basic residues" evidence="1">
    <location>
        <begin position="252"/>
        <end position="261"/>
    </location>
</feature>
<protein>
    <submittedName>
        <fullName evidence="3">Uncharacterized protein</fullName>
    </submittedName>
</protein>
<organism evidence="3 4">
    <name type="scientific">Enterococcus lacertideformus</name>
    <dbReference type="NCBI Taxonomy" id="2771493"/>
    <lineage>
        <taxon>Bacteria</taxon>
        <taxon>Bacillati</taxon>
        <taxon>Bacillota</taxon>
        <taxon>Bacilli</taxon>
        <taxon>Lactobacillales</taxon>
        <taxon>Enterococcaceae</taxon>
        <taxon>Enterococcus</taxon>
    </lineage>
</organism>
<evidence type="ECO:0000313" key="4">
    <source>
        <dbReference type="Proteomes" id="UP000637757"/>
    </source>
</evidence>
<evidence type="ECO:0000256" key="2">
    <source>
        <dbReference type="SAM" id="Phobius"/>
    </source>
</evidence>
<proteinExistence type="predicted"/>
<feature type="region of interest" description="Disordered" evidence="1">
    <location>
        <begin position="242"/>
        <end position="261"/>
    </location>
</feature>
<feature type="transmembrane region" description="Helical" evidence="2">
    <location>
        <begin position="57"/>
        <end position="79"/>
    </location>
</feature>
<name>A0A931FAJ5_9ENTE</name>
<keyword evidence="2" id="KW-0812">Transmembrane</keyword>
<sequence length="261" mass="30743">MTFLLDIINSVHKFLCYLDISPKYLNRGYTILSVIPTFYLLRIIYGLWQNQNYLQFFLYGIVFLVLVYFTILNVFYYFFDKNTKADVTQLFVKYLPDEAFNIQAEESNQMSNLTIDTVNTKEINVSYVEDYQLKLAENVRYFIESGEIKVNDLGRMDGYLIDRHTLYPYYYVKRSSEKEYTLSIGKNYGDLTPIGKIAVDSPNDTIVPVGLFIIGGDFVKDGLRYHEPYRLKLIVKKAQPQMKDESTVYSRSQRRKHARRE</sequence>
<reference evidence="3" key="1">
    <citation type="submission" date="2020-09" db="EMBL/GenBank/DDBJ databases">
        <title>Genomic insights into the novelty and pathogenicity of a unique biofilm-forming Enterococcus sp. bacteria (Enterococcus lacertideformus) identified in reptiles.</title>
        <authorList>
            <person name="Agius J.E."/>
            <person name="Phalen D.N."/>
            <person name="Rose K."/>
            <person name="Eden J.-S."/>
        </authorList>
    </citation>
    <scope>NUCLEOTIDE SEQUENCE</scope>
    <source>
        <strain evidence="3">PHRS 0518</strain>
    </source>
</reference>
<dbReference type="EMBL" id="JADAKE010000008">
    <property type="protein sequence ID" value="MBF8807512.1"/>
    <property type="molecule type" value="Genomic_DNA"/>
</dbReference>
<keyword evidence="4" id="KW-1185">Reference proteome</keyword>
<comment type="caution">
    <text evidence="3">The sequence shown here is derived from an EMBL/GenBank/DDBJ whole genome shotgun (WGS) entry which is preliminary data.</text>
</comment>